<name>A0A223D2P9_9BACL</name>
<organism evidence="3 4">
    <name type="scientific">Tumebacillus algifaecis</name>
    <dbReference type="NCBI Taxonomy" id="1214604"/>
    <lineage>
        <taxon>Bacteria</taxon>
        <taxon>Bacillati</taxon>
        <taxon>Bacillota</taxon>
        <taxon>Bacilli</taxon>
        <taxon>Bacillales</taxon>
        <taxon>Alicyclobacillaceae</taxon>
        <taxon>Tumebacillus</taxon>
    </lineage>
</organism>
<sequence length="458" mass="48024">MKLAIGNAAVTQSTGATGKTGTASGKSEARGGFGMLLQAAGLSKQTADKSSPDQDQLLTALAAMAGGLSPQLVLQQSELQAMDEGQGLALIGQAGERNVALLLKDLPLSNAELAQVLQKFGASSELLTVLNSQPNGNPIETLKSHSQLLAEFGSALTQMVHALSAQPQLLVQESQTTALFQSLMKSIQADSDQEGHTVSDSKSQTDSALLLKANSLFGKLQATISTHALQATDRTAFTSESIKPGGVVAAANLTAETSGATAELVKSGSEGQTQQTDSPAAGIVANQSHLQLPSRNLQLEPVVTMRADQFRSEFSETIIKRATLIEAPGRHEFRIILEPQGLGEVEVRIQAINKQISVQLIADSSASKGMLDAAITGLKLQLQAQGIQYDRIEVQTSSQNSTGLGSGMPDQRGSGQQAREQQQGEQSRQVPVDTFNLPDGETLPDGEHLTGESIDVTA</sequence>
<dbReference type="Gene3D" id="3.30.750.140">
    <property type="match status" value="1"/>
</dbReference>
<evidence type="ECO:0000256" key="1">
    <source>
        <dbReference type="SAM" id="MobiDB-lite"/>
    </source>
</evidence>
<dbReference type="OrthoDB" id="2380967at2"/>
<dbReference type="CDD" id="cd17470">
    <property type="entry name" value="T3SS_Flik_C"/>
    <property type="match status" value="1"/>
</dbReference>
<dbReference type="EMBL" id="CP022657">
    <property type="protein sequence ID" value="ASS75646.1"/>
    <property type="molecule type" value="Genomic_DNA"/>
</dbReference>
<protein>
    <recommendedName>
        <fullName evidence="2">Flagellar hook-length control protein-like C-terminal domain-containing protein</fullName>
    </recommendedName>
</protein>
<gene>
    <name evidence="3" type="ORF">CIG75_12035</name>
</gene>
<dbReference type="Pfam" id="PF02120">
    <property type="entry name" value="Flg_hook"/>
    <property type="match status" value="1"/>
</dbReference>
<feature type="domain" description="Flagellar hook-length control protein-like C-terminal" evidence="2">
    <location>
        <begin position="325"/>
        <end position="401"/>
    </location>
</feature>
<accession>A0A223D2P9</accession>
<evidence type="ECO:0000313" key="3">
    <source>
        <dbReference type="EMBL" id="ASS75646.1"/>
    </source>
</evidence>
<feature type="region of interest" description="Disordered" evidence="1">
    <location>
        <begin position="397"/>
        <end position="458"/>
    </location>
</feature>
<evidence type="ECO:0000259" key="2">
    <source>
        <dbReference type="Pfam" id="PF02120"/>
    </source>
</evidence>
<dbReference type="InterPro" id="IPR021136">
    <property type="entry name" value="Flagellar_hook_control-like_C"/>
</dbReference>
<evidence type="ECO:0000313" key="4">
    <source>
        <dbReference type="Proteomes" id="UP000214688"/>
    </source>
</evidence>
<dbReference type="AlphaFoldDB" id="A0A223D2P9"/>
<proteinExistence type="predicted"/>
<dbReference type="Proteomes" id="UP000214688">
    <property type="component" value="Chromosome"/>
</dbReference>
<dbReference type="InterPro" id="IPR038610">
    <property type="entry name" value="FliK-like_C_sf"/>
</dbReference>
<keyword evidence="4" id="KW-1185">Reference proteome</keyword>
<dbReference type="RefSeq" id="WP_094236889.1">
    <property type="nucleotide sequence ID" value="NZ_CP022657.1"/>
</dbReference>
<dbReference type="KEGG" id="tab:CIG75_12035"/>
<feature type="compositionally biased region" description="Low complexity" evidence="1">
    <location>
        <begin position="411"/>
        <end position="429"/>
    </location>
</feature>
<reference evidence="3 4" key="1">
    <citation type="journal article" date="2015" name="Int. J. Syst. Evol. Microbiol.">
        <title>Tumebacillus algifaecis sp. nov., isolated from decomposing algal scum.</title>
        <authorList>
            <person name="Wu Y.F."/>
            <person name="Zhang B."/>
            <person name="Xing P."/>
            <person name="Wu Q.L."/>
            <person name="Liu S.J."/>
        </authorList>
    </citation>
    <scope>NUCLEOTIDE SEQUENCE [LARGE SCALE GENOMIC DNA]</scope>
    <source>
        <strain evidence="3 4">THMBR28</strain>
    </source>
</reference>